<evidence type="ECO:0000256" key="7">
    <source>
        <dbReference type="ARBA" id="ARBA00023242"/>
    </source>
</evidence>
<dbReference type="AlphaFoldDB" id="A0A443I435"/>
<protein>
    <recommendedName>
        <fullName evidence="10">Zn(2)-C6 fungal-type domain-containing protein</fullName>
    </recommendedName>
</protein>
<dbReference type="GO" id="GO:0000981">
    <property type="term" value="F:DNA-binding transcription factor activity, RNA polymerase II-specific"/>
    <property type="evidence" value="ECO:0007669"/>
    <property type="project" value="InterPro"/>
</dbReference>
<keyword evidence="8" id="KW-0175">Coiled coil</keyword>
<dbReference type="SMART" id="SM00066">
    <property type="entry name" value="GAL4"/>
    <property type="match status" value="1"/>
</dbReference>
<evidence type="ECO:0000256" key="9">
    <source>
        <dbReference type="SAM" id="MobiDB-lite"/>
    </source>
</evidence>
<dbReference type="GO" id="GO:0006351">
    <property type="term" value="P:DNA-templated transcription"/>
    <property type="evidence" value="ECO:0007669"/>
    <property type="project" value="InterPro"/>
</dbReference>
<evidence type="ECO:0000256" key="3">
    <source>
        <dbReference type="ARBA" id="ARBA00022833"/>
    </source>
</evidence>
<dbReference type="PANTHER" id="PTHR31845">
    <property type="entry name" value="FINGER DOMAIN PROTEIN, PUTATIVE-RELATED"/>
    <property type="match status" value="1"/>
</dbReference>
<keyword evidence="4" id="KW-0805">Transcription regulation</keyword>
<evidence type="ECO:0000256" key="8">
    <source>
        <dbReference type="SAM" id="Coils"/>
    </source>
</evidence>
<keyword evidence="6" id="KW-0804">Transcription</keyword>
<comment type="subcellular location">
    <subcellularLocation>
        <location evidence="1">Nucleus</location>
    </subcellularLocation>
</comment>
<dbReference type="GO" id="GO:0008270">
    <property type="term" value="F:zinc ion binding"/>
    <property type="evidence" value="ECO:0007669"/>
    <property type="project" value="InterPro"/>
</dbReference>
<feature type="region of interest" description="Disordered" evidence="9">
    <location>
        <begin position="19"/>
        <end position="52"/>
    </location>
</feature>
<dbReference type="SUPFAM" id="SSF57701">
    <property type="entry name" value="Zn2/Cys6 DNA-binding domain"/>
    <property type="match status" value="1"/>
</dbReference>
<keyword evidence="2" id="KW-0479">Metal-binding</keyword>
<dbReference type="GeneID" id="39602538"/>
<evidence type="ECO:0000313" key="11">
    <source>
        <dbReference type="EMBL" id="RWQ98854.1"/>
    </source>
</evidence>
<evidence type="ECO:0000256" key="6">
    <source>
        <dbReference type="ARBA" id="ARBA00023163"/>
    </source>
</evidence>
<dbReference type="GO" id="GO:0000976">
    <property type="term" value="F:transcription cis-regulatory region binding"/>
    <property type="evidence" value="ECO:0007669"/>
    <property type="project" value="TreeGrafter"/>
</dbReference>
<evidence type="ECO:0000256" key="4">
    <source>
        <dbReference type="ARBA" id="ARBA00023015"/>
    </source>
</evidence>
<name>A0A443I435_BYSSP</name>
<feature type="coiled-coil region" evidence="8">
    <location>
        <begin position="112"/>
        <end position="139"/>
    </location>
</feature>
<evidence type="ECO:0000256" key="1">
    <source>
        <dbReference type="ARBA" id="ARBA00004123"/>
    </source>
</evidence>
<evidence type="ECO:0000256" key="5">
    <source>
        <dbReference type="ARBA" id="ARBA00023125"/>
    </source>
</evidence>
<feature type="domain" description="Zn(2)-C6 fungal-type" evidence="10">
    <location>
        <begin position="73"/>
        <end position="106"/>
    </location>
</feature>
<proteinExistence type="predicted"/>
<dbReference type="Gene3D" id="4.10.240.10">
    <property type="entry name" value="Zn(2)-C6 fungal-type DNA-binding domain"/>
    <property type="match status" value="1"/>
</dbReference>
<sequence>MELGFRGAMGANGLAAPGTLVSPTIPQSDIRSNPGNNRPMTASDISSSGSVGNCQADKLQPVIRKRRGGSRRACNECKQQKLRCDIVQVPSATCSRCRRLGIDCKVEPTFKRISKRRRNAEMEREIADLRQRLENGEHRPQPSFDINPTERIDQPSEVIFRGTASPPTRVPPLHASVETQQALQTPLSLRATEPPILLDDDNAWSLEDITISKATVARLFQQYFKYYHPFLPLLDPMKGADEYMRSSLLLAWTIIFVASRRAPSEPGLLGSLTQPFSRLLWSTITTVPQNYHVVKALCLLCTWPLPTTSQRSDPTFMLSGLMMQVAMQLGLHRPVQAEEFTTFRIEVRGEELKDRLQTWIICNIVAQHVATGYGQPPGTIYDWAIEPTSLKVADYRIPEEIRIRLRIEKFCDRVTKGLYSSKPDPADFATAEKLLIVRILEGELKEMELEFGQDISQINMIHLRAADLHLRYFVFLGTNARIEDLTNLFVATTSFLGRVLDLETSPGNLLSHATNYILQMVVSAAFALMKLLKSSFSRQIDLDQGKFLFNGAISAIRRISVMDHDRPVRLADVLSQMWNASGSGSSASGDDALQLKVRCRMSMSHVYDTVWRWRQRFRPAKPTDDTQSSSVSNQNPDLSASGPVTQPQDNSLNDPTLFLSPFDHNGGIISEASFSDVFDSLNWVFDGIPDSFAAPPAV</sequence>
<dbReference type="PROSITE" id="PS50048">
    <property type="entry name" value="ZN2_CY6_FUNGAL_2"/>
    <property type="match status" value="1"/>
</dbReference>
<organism evidence="11 12">
    <name type="scientific">Byssochlamys spectabilis</name>
    <name type="common">Paecilomyces variotii</name>
    <dbReference type="NCBI Taxonomy" id="264951"/>
    <lineage>
        <taxon>Eukaryota</taxon>
        <taxon>Fungi</taxon>
        <taxon>Dikarya</taxon>
        <taxon>Ascomycota</taxon>
        <taxon>Pezizomycotina</taxon>
        <taxon>Eurotiomycetes</taxon>
        <taxon>Eurotiomycetidae</taxon>
        <taxon>Eurotiales</taxon>
        <taxon>Thermoascaceae</taxon>
        <taxon>Paecilomyces</taxon>
    </lineage>
</organism>
<dbReference type="Proteomes" id="UP000283841">
    <property type="component" value="Unassembled WGS sequence"/>
</dbReference>
<dbReference type="InterPro" id="IPR007219">
    <property type="entry name" value="XnlR_reg_dom"/>
</dbReference>
<dbReference type="STRING" id="264951.A0A443I435"/>
<reference evidence="11 12" key="1">
    <citation type="journal article" date="2018" name="Front. Microbiol.">
        <title>Genomic and genetic insights into a cosmopolitan fungus, Paecilomyces variotii (Eurotiales).</title>
        <authorList>
            <person name="Urquhart A.S."/>
            <person name="Mondo S.J."/>
            <person name="Makela M.R."/>
            <person name="Hane J.K."/>
            <person name="Wiebenga A."/>
            <person name="He G."/>
            <person name="Mihaltcheva S."/>
            <person name="Pangilinan J."/>
            <person name="Lipzen A."/>
            <person name="Barry K."/>
            <person name="de Vries R.P."/>
            <person name="Grigoriev I.V."/>
            <person name="Idnurm A."/>
        </authorList>
    </citation>
    <scope>NUCLEOTIDE SEQUENCE [LARGE SCALE GENOMIC DNA]</scope>
    <source>
        <strain evidence="11 12">CBS 101075</strain>
    </source>
</reference>
<comment type="caution">
    <text evidence="11">The sequence shown here is derived from an EMBL/GenBank/DDBJ whole genome shotgun (WGS) entry which is preliminary data.</text>
</comment>
<dbReference type="InterPro" id="IPR036864">
    <property type="entry name" value="Zn2-C6_fun-type_DNA-bd_sf"/>
</dbReference>
<feature type="compositionally biased region" description="Polar residues" evidence="9">
    <location>
        <begin position="21"/>
        <end position="52"/>
    </location>
</feature>
<dbReference type="EMBL" id="RCNU01000001">
    <property type="protein sequence ID" value="RWQ98854.1"/>
    <property type="molecule type" value="Genomic_DNA"/>
</dbReference>
<dbReference type="Pfam" id="PF04082">
    <property type="entry name" value="Fungal_trans"/>
    <property type="match status" value="1"/>
</dbReference>
<keyword evidence="7" id="KW-0539">Nucleus</keyword>
<evidence type="ECO:0000256" key="2">
    <source>
        <dbReference type="ARBA" id="ARBA00022723"/>
    </source>
</evidence>
<evidence type="ECO:0000259" key="10">
    <source>
        <dbReference type="PROSITE" id="PS50048"/>
    </source>
</evidence>
<dbReference type="CDD" id="cd00067">
    <property type="entry name" value="GAL4"/>
    <property type="match status" value="1"/>
</dbReference>
<dbReference type="PANTHER" id="PTHR31845:SF21">
    <property type="entry name" value="REGULATORY PROTEIN LEU3"/>
    <property type="match status" value="1"/>
</dbReference>
<dbReference type="GO" id="GO:0005634">
    <property type="term" value="C:nucleus"/>
    <property type="evidence" value="ECO:0007669"/>
    <property type="project" value="UniProtKB-SubCell"/>
</dbReference>
<feature type="region of interest" description="Disordered" evidence="9">
    <location>
        <begin position="619"/>
        <end position="657"/>
    </location>
</feature>
<dbReference type="CDD" id="cd12148">
    <property type="entry name" value="fungal_TF_MHR"/>
    <property type="match status" value="1"/>
</dbReference>
<dbReference type="Pfam" id="PF00172">
    <property type="entry name" value="Zn_clus"/>
    <property type="match status" value="1"/>
</dbReference>
<dbReference type="PROSITE" id="PS00463">
    <property type="entry name" value="ZN2_CY6_FUNGAL_1"/>
    <property type="match status" value="1"/>
</dbReference>
<dbReference type="RefSeq" id="XP_028488499.1">
    <property type="nucleotide sequence ID" value="XM_028633261.1"/>
</dbReference>
<keyword evidence="3" id="KW-0862">Zinc</keyword>
<keyword evidence="12" id="KW-1185">Reference proteome</keyword>
<gene>
    <name evidence="11" type="ORF">C8Q69DRAFT_511348</name>
</gene>
<feature type="compositionally biased region" description="Polar residues" evidence="9">
    <location>
        <begin position="625"/>
        <end position="654"/>
    </location>
</feature>
<dbReference type="FunFam" id="4.10.240.10:FF:000003">
    <property type="entry name" value="C6 transcription factor (Leu3)"/>
    <property type="match status" value="1"/>
</dbReference>
<dbReference type="InterPro" id="IPR001138">
    <property type="entry name" value="Zn2Cys6_DnaBD"/>
</dbReference>
<dbReference type="GO" id="GO:0001216">
    <property type="term" value="F:DNA-binding transcription activator activity"/>
    <property type="evidence" value="ECO:0007669"/>
    <property type="project" value="UniProtKB-ARBA"/>
</dbReference>
<dbReference type="InterPro" id="IPR051089">
    <property type="entry name" value="prtT"/>
</dbReference>
<dbReference type="VEuPathDB" id="FungiDB:C8Q69DRAFT_511348"/>
<evidence type="ECO:0000313" key="12">
    <source>
        <dbReference type="Proteomes" id="UP000283841"/>
    </source>
</evidence>
<accession>A0A443I435</accession>
<keyword evidence="5" id="KW-0238">DNA-binding</keyword>